<comment type="similarity">
    <text evidence="1">Belongs to the glycosyltransferase group 1 family. Glycosyltransferase 4 subfamily.</text>
</comment>
<keyword evidence="3" id="KW-0808">Transferase</keyword>
<name>A0ABS4E0N4_9HYPH</name>
<sequence>MNKEKLKINIVMGPFYPIPPVRGLAVEKRQFAMAQEYAKAGHDVTMISRRFEGLPHREVKDGITHIRVPSFAQPKPGLLYRLLDLIYSMLVAVYMPKADITVTNSVSAPLILPLSKAGKIAVSVGRYPKGQMGFYRRATRLHAASRFIGDVIKEQSPQVAGKVHVVNNAISHDFAEAIEGVRSARASNITYLGRISREKGIDILIKAFADLSPRFPEWHLTLIGPFEIDRGGDGEGYLTELKTLAASAGSRIHFAGPLYGGREIIARLRQADIFVYPSVAEKGEAFGIAPVEAMACGCALVVSSLRCFEDFVEPEGNALVFDHRSNAVNNLASSLKRLLRDEELRQRLGSAAMKTAENFTPATIAQHMLCDFNKLVADA</sequence>
<dbReference type="RefSeq" id="WP_209946262.1">
    <property type="nucleotide sequence ID" value="NZ_JAGGJU010000007.1"/>
</dbReference>
<evidence type="ECO:0000256" key="2">
    <source>
        <dbReference type="ARBA" id="ARBA00022676"/>
    </source>
</evidence>
<evidence type="ECO:0000313" key="6">
    <source>
        <dbReference type="Proteomes" id="UP000759443"/>
    </source>
</evidence>
<gene>
    <name evidence="5" type="ORF">J2Z17_002940</name>
</gene>
<protein>
    <submittedName>
        <fullName evidence="5">Glycosyltransferase involved in cell wall biosynthesis</fullName>
    </submittedName>
</protein>
<dbReference type="PANTHER" id="PTHR12526">
    <property type="entry name" value="GLYCOSYLTRANSFERASE"/>
    <property type="match status" value="1"/>
</dbReference>
<keyword evidence="2" id="KW-0328">Glycosyltransferase</keyword>
<accession>A0ABS4E0N4</accession>
<dbReference type="EMBL" id="JAGGJU010000007">
    <property type="protein sequence ID" value="MBP1851495.1"/>
    <property type="molecule type" value="Genomic_DNA"/>
</dbReference>
<reference evidence="5 6" key="1">
    <citation type="submission" date="2021-03" db="EMBL/GenBank/DDBJ databases">
        <title>Genomic Encyclopedia of Type Strains, Phase IV (KMG-IV): sequencing the most valuable type-strain genomes for metagenomic binning, comparative biology and taxonomic classification.</title>
        <authorList>
            <person name="Goeker M."/>
        </authorList>
    </citation>
    <scope>NUCLEOTIDE SEQUENCE [LARGE SCALE GENOMIC DNA]</scope>
    <source>
        <strain evidence="5 6">DSM 21600</strain>
    </source>
</reference>
<dbReference type="SUPFAM" id="SSF53756">
    <property type="entry name" value="UDP-Glycosyltransferase/glycogen phosphorylase"/>
    <property type="match status" value="1"/>
</dbReference>
<evidence type="ECO:0000313" key="5">
    <source>
        <dbReference type="EMBL" id="MBP1851495.1"/>
    </source>
</evidence>
<evidence type="ECO:0000259" key="4">
    <source>
        <dbReference type="Pfam" id="PF00534"/>
    </source>
</evidence>
<dbReference type="InterPro" id="IPR001296">
    <property type="entry name" value="Glyco_trans_1"/>
</dbReference>
<organism evidence="5 6">
    <name type="scientific">Rhizobium halophytocola</name>
    <dbReference type="NCBI Taxonomy" id="735519"/>
    <lineage>
        <taxon>Bacteria</taxon>
        <taxon>Pseudomonadati</taxon>
        <taxon>Pseudomonadota</taxon>
        <taxon>Alphaproteobacteria</taxon>
        <taxon>Hyphomicrobiales</taxon>
        <taxon>Rhizobiaceae</taxon>
        <taxon>Rhizobium/Agrobacterium group</taxon>
        <taxon>Rhizobium</taxon>
    </lineage>
</organism>
<proteinExistence type="inferred from homology"/>
<feature type="domain" description="Glycosyl transferase family 1" evidence="4">
    <location>
        <begin position="189"/>
        <end position="354"/>
    </location>
</feature>
<dbReference type="Pfam" id="PF00534">
    <property type="entry name" value="Glycos_transf_1"/>
    <property type="match status" value="1"/>
</dbReference>
<evidence type="ECO:0000256" key="1">
    <source>
        <dbReference type="ARBA" id="ARBA00009481"/>
    </source>
</evidence>
<comment type="caution">
    <text evidence="5">The sequence shown here is derived from an EMBL/GenBank/DDBJ whole genome shotgun (WGS) entry which is preliminary data.</text>
</comment>
<evidence type="ECO:0000256" key="3">
    <source>
        <dbReference type="ARBA" id="ARBA00022679"/>
    </source>
</evidence>
<dbReference type="Proteomes" id="UP000759443">
    <property type="component" value="Unassembled WGS sequence"/>
</dbReference>
<dbReference type="Gene3D" id="3.40.50.2000">
    <property type="entry name" value="Glycogen Phosphorylase B"/>
    <property type="match status" value="2"/>
</dbReference>
<keyword evidence="6" id="KW-1185">Reference proteome</keyword>
<dbReference type="CDD" id="cd03801">
    <property type="entry name" value="GT4_PimA-like"/>
    <property type="match status" value="1"/>
</dbReference>
<dbReference type="PANTHER" id="PTHR12526:SF640">
    <property type="entry name" value="COLANIC ACID BIOSYNTHESIS GLYCOSYLTRANSFERASE WCAL-RELATED"/>
    <property type="match status" value="1"/>
</dbReference>